<dbReference type="GO" id="GO:0043709">
    <property type="term" value="P:cell adhesion involved in single-species biofilm formation"/>
    <property type="evidence" value="ECO:0007669"/>
    <property type="project" value="TreeGrafter"/>
</dbReference>
<dbReference type="SMART" id="SM00267">
    <property type="entry name" value="GGDEF"/>
    <property type="match status" value="1"/>
</dbReference>
<dbReference type="AlphaFoldDB" id="X0U8N2"/>
<dbReference type="InterPro" id="IPR000160">
    <property type="entry name" value="GGDEF_dom"/>
</dbReference>
<dbReference type="GO" id="GO:0052621">
    <property type="term" value="F:diguanylate cyclase activity"/>
    <property type="evidence" value="ECO:0007669"/>
    <property type="project" value="TreeGrafter"/>
</dbReference>
<organism evidence="2">
    <name type="scientific">marine sediment metagenome</name>
    <dbReference type="NCBI Taxonomy" id="412755"/>
    <lineage>
        <taxon>unclassified sequences</taxon>
        <taxon>metagenomes</taxon>
        <taxon>ecological metagenomes</taxon>
    </lineage>
</organism>
<accession>X0U8N2</accession>
<proteinExistence type="predicted"/>
<dbReference type="InterPro" id="IPR029787">
    <property type="entry name" value="Nucleotide_cyclase"/>
</dbReference>
<dbReference type="InterPro" id="IPR043128">
    <property type="entry name" value="Rev_trsase/Diguanyl_cyclase"/>
</dbReference>
<reference evidence="2" key="1">
    <citation type="journal article" date="2014" name="Front. Microbiol.">
        <title>High frequency of phylogenetically diverse reductive dehalogenase-homologous genes in deep subseafloor sedimentary metagenomes.</title>
        <authorList>
            <person name="Kawai M."/>
            <person name="Futagami T."/>
            <person name="Toyoda A."/>
            <person name="Takaki Y."/>
            <person name="Nishi S."/>
            <person name="Hori S."/>
            <person name="Arai W."/>
            <person name="Tsubouchi T."/>
            <person name="Morono Y."/>
            <person name="Uchiyama I."/>
            <person name="Ito T."/>
            <person name="Fujiyama A."/>
            <person name="Inagaki F."/>
            <person name="Takami H."/>
        </authorList>
    </citation>
    <scope>NUCLEOTIDE SEQUENCE</scope>
    <source>
        <strain evidence="2">Expedition CK06-06</strain>
    </source>
</reference>
<dbReference type="InterPro" id="IPR050469">
    <property type="entry name" value="Diguanylate_Cyclase"/>
</dbReference>
<dbReference type="GO" id="GO:1902201">
    <property type="term" value="P:negative regulation of bacterial-type flagellum-dependent cell motility"/>
    <property type="evidence" value="ECO:0007669"/>
    <property type="project" value="TreeGrafter"/>
</dbReference>
<comment type="caution">
    <text evidence="2">The sequence shown here is derived from an EMBL/GenBank/DDBJ whole genome shotgun (WGS) entry which is preliminary data.</text>
</comment>
<dbReference type="PANTHER" id="PTHR45138:SF9">
    <property type="entry name" value="DIGUANYLATE CYCLASE DGCM-RELATED"/>
    <property type="match status" value="1"/>
</dbReference>
<dbReference type="EMBL" id="BARS01004931">
    <property type="protein sequence ID" value="GAF84860.1"/>
    <property type="molecule type" value="Genomic_DNA"/>
</dbReference>
<dbReference type="CDD" id="cd01949">
    <property type="entry name" value="GGDEF"/>
    <property type="match status" value="1"/>
</dbReference>
<feature type="non-terminal residue" evidence="2">
    <location>
        <position position="1"/>
    </location>
</feature>
<protein>
    <recommendedName>
        <fullName evidence="1">GGDEF domain-containing protein</fullName>
    </recommendedName>
</protein>
<feature type="domain" description="GGDEF" evidence="1">
    <location>
        <begin position="44"/>
        <end position="197"/>
    </location>
</feature>
<gene>
    <name evidence="2" type="ORF">S01H1_09651</name>
</gene>
<dbReference type="NCBIfam" id="TIGR00254">
    <property type="entry name" value="GGDEF"/>
    <property type="match status" value="1"/>
</dbReference>
<dbReference type="Pfam" id="PF00990">
    <property type="entry name" value="GGDEF"/>
    <property type="match status" value="2"/>
</dbReference>
<evidence type="ECO:0000313" key="2">
    <source>
        <dbReference type="EMBL" id="GAF84860.1"/>
    </source>
</evidence>
<dbReference type="PANTHER" id="PTHR45138">
    <property type="entry name" value="REGULATORY COMPONENTS OF SENSORY TRANSDUCTION SYSTEM"/>
    <property type="match status" value="1"/>
</dbReference>
<dbReference type="SUPFAM" id="SSF55073">
    <property type="entry name" value="Nucleotide cyclase"/>
    <property type="match status" value="1"/>
</dbReference>
<dbReference type="PROSITE" id="PS50887">
    <property type="entry name" value="GGDEF"/>
    <property type="match status" value="1"/>
</dbReference>
<dbReference type="Gene3D" id="3.30.70.270">
    <property type="match status" value="1"/>
</dbReference>
<name>X0U8N2_9ZZZZ</name>
<evidence type="ECO:0000259" key="1">
    <source>
        <dbReference type="PROSITE" id="PS50887"/>
    </source>
</evidence>
<dbReference type="GO" id="GO:0005886">
    <property type="term" value="C:plasma membrane"/>
    <property type="evidence" value="ECO:0007669"/>
    <property type="project" value="TreeGrafter"/>
</dbReference>
<sequence>ATAEAKIKQLEKLATEDDLTGLKNRRYIWEFSRQIIEHTRVENGRVTLLLFDIDNLKHYNDVYGHLAGDEILKQAAILMRRCCRGHDVVGRIGGDEFAVVFWDDPQRKPGGSETERRSAMADHPKEAIFIAKRFRKELEKAELHLLGPAGRGTLTISGGLASFPRDGSTIEELFGQADKALLEAKRSGKNRIYLVGKPNSDIADVE</sequence>